<feature type="compositionally biased region" description="Acidic residues" evidence="1">
    <location>
        <begin position="1"/>
        <end position="12"/>
    </location>
</feature>
<organism evidence="2 3">
    <name type="scientific">Naegleria lovaniensis</name>
    <name type="common">Amoeba</name>
    <dbReference type="NCBI Taxonomy" id="51637"/>
    <lineage>
        <taxon>Eukaryota</taxon>
        <taxon>Discoba</taxon>
        <taxon>Heterolobosea</taxon>
        <taxon>Tetramitia</taxon>
        <taxon>Eutetramitia</taxon>
        <taxon>Vahlkampfiidae</taxon>
        <taxon>Naegleria</taxon>
    </lineage>
</organism>
<dbReference type="EMBL" id="PYSW02000014">
    <property type="protein sequence ID" value="KAG2386987.1"/>
    <property type="molecule type" value="Genomic_DNA"/>
</dbReference>
<comment type="caution">
    <text evidence="2">The sequence shown here is derived from an EMBL/GenBank/DDBJ whole genome shotgun (WGS) entry which is preliminary data.</text>
</comment>
<name>A0AA88GTY4_NAELO</name>
<gene>
    <name evidence="2" type="ORF">C9374_002022</name>
</gene>
<dbReference type="GeneID" id="68094478"/>
<feature type="region of interest" description="Disordered" evidence="1">
    <location>
        <begin position="78"/>
        <end position="98"/>
    </location>
</feature>
<evidence type="ECO:0000313" key="2">
    <source>
        <dbReference type="EMBL" id="KAG2386987.1"/>
    </source>
</evidence>
<dbReference type="RefSeq" id="XP_044550979.1">
    <property type="nucleotide sequence ID" value="XM_044691395.1"/>
</dbReference>
<proteinExistence type="predicted"/>
<keyword evidence="3" id="KW-1185">Reference proteome</keyword>
<dbReference type="Proteomes" id="UP000816034">
    <property type="component" value="Unassembled WGS sequence"/>
</dbReference>
<dbReference type="Gene3D" id="1.20.5.4090">
    <property type="match status" value="1"/>
</dbReference>
<protein>
    <submittedName>
        <fullName evidence="2">Uncharacterized protein</fullName>
    </submittedName>
</protein>
<dbReference type="AlphaFoldDB" id="A0AA88GTY4"/>
<feature type="compositionally biased region" description="Polar residues" evidence="1">
    <location>
        <begin position="15"/>
        <end position="24"/>
    </location>
</feature>
<evidence type="ECO:0000313" key="3">
    <source>
        <dbReference type="Proteomes" id="UP000816034"/>
    </source>
</evidence>
<accession>A0AA88GTY4</accession>
<evidence type="ECO:0000256" key="1">
    <source>
        <dbReference type="SAM" id="MobiDB-lite"/>
    </source>
</evidence>
<sequence length="98" mass="11714">MFKSEEGEEDFYSDVLQQPSTNSEIENLKEEIERLRLQLEQTEKQLHDTQTKLKEKEKENNQLRVNISKLYYTAKQEIEKLSQGEVSNSNHQTKKRKK</sequence>
<feature type="region of interest" description="Disordered" evidence="1">
    <location>
        <begin position="1"/>
        <end position="24"/>
    </location>
</feature>
<reference evidence="2 3" key="1">
    <citation type="journal article" date="2018" name="BMC Genomics">
        <title>The genome of Naegleria lovaniensis, the basis for a comparative approach to unravel pathogenicity factors of the human pathogenic amoeba N. fowleri.</title>
        <authorList>
            <person name="Liechti N."/>
            <person name="Schurch N."/>
            <person name="Bruggmann R."/>
            <person name="Wittwer M."/>
        </authorList>
    </citation>
    <scope>NUCLEOTIDE SEQUENCE [LARGE SCALE GENOMIC DNA]</scope>
    <source>
        <strain evidence="2 3">ATCC 30569</strain>
    </source>
</reference>